<dbReference type="EMBL" id="CP151632">
    <property type="protein sequence ID" value="WZO35152.1"/>
    <property type="molecule type" value="Genomic_DNA"/>
</dbReference>
<reference evidence="1" key="1">
    <citation type="submission" date="2024-04" db="EMBL/GenBank/DDBJ databases">
        <authorList>
            <person name="Roder T."/>
            <person name="Oberhansli S."/>
            <person name="Kreuzer M."/>
        </authorList>
    </citation>
    <scope>NUCLEOTIDE SEQUENCE</scope>
    <source>
        <strain evidence="1">LWS13-1.2</strain>
    </source>
</reference>
<sequence>MAASHGGRYSAHVALAAGVRAVILHDAGIGVDGAGIAGLDVLQAHRVPAAAVDSRSALIGDVDDMRRRGRIGEVNDSALTLGCVAGMTVREAVDVLSYADLVEPVPSPVGETRTAIIESGSVPVWALDSASLVRPTDSVSVVVTGSHAQLLGGDPGTALKVNPVGALFNDAGVPADGPAGRIGVLGLRGIPAATVDAMTARIGDGRSTYFDGVISRVNEPALALGARSGMRARDVVKLIIERATGD</sequence>
<organism evidence="1">
    <name type="scientific">Microbacterium sp. LWS13-1.2</name>
    <dbReference type="NCBI Taxonomy" id="3135264"/>
    <lineage>
        <taxon>Bacteria</taxon>
        <taxon>Bacillati</taxon>
        <taxon>Actinomycetota</taxon>
        <taxon>Actinomycetes</taxon>
        <taxon>Micrococcales</taxon>
        <taxon>Microbacteriaceae</taxon>
        <taxon>Microbacterium</taxon>
    </lineage>
</organism>
<evidence type="ECO:0000313" key="1">
    <source>
        <dbReference type="EMBL" id="WZO35152.1"/>
    </source>
</evidence>
<name>A0AAU6SE52_9MICO</name>
<gene>
    <name evidence="1" type="ORF">MRBLWS13_002834</name>
</gene>
<accession>A0AAU6SE52</accession>
<proteinExistence type="predicted"/>
<dbReference type="AlphaFoldDB" id="A0AAU6SE52"/>
<dbReference type="RefSeq" id="WP_349425987.1">
    <property type="nucleotide sequence ID" value="NZ_CP151632.1"/>
</dbReference>
<protein>
    <submittedName>
        <fullName evidence="1">Uncharacterized protein</fullName>
    </submittedName>
</protein>